<keyword evidence="1" id="KW-0472">Membrane</keyword>
<reference evidence="3" key="1">
    <citation type="submission" date="2020-06" db="EMBL/GenBank/DDBJ databases">
        <title>REHAB project genomes.</title>
        <authorList>
            <person name="Shaw L.P."/>
        </authorList>
    </citation>
    <scope>NUCLEOTIDE SEQUENCE [LARGE SCALE GENOMIC DNA]</scope>
    <source>
        <strain evidence="3">RHBSTW-00370</strain>
    </source>
</reference>
<evidence type="ECO:0000313" key="3">
    <source>
        <dbReference type="Proteomes" id="UP000512222"/>
    </source>
</evidence>
<proteinExistence type="predicted"/>
<gene>
    <name evidence="2" type="ORF">HV178_09990</name>
</gene>
<sequence length="178" mass="20446">MNWQMIDNIASTISSAVTVGGVIFGVFFGKRKVNEWLSIKNRDKSHESAVKFMENLDRYLSSLQSLKRYIDDFSRESVGLDIGQQYRHSLTTINFVKSYYGELLISYDSLSLWGVTLTPQVQSHFDKIKKIGREFECKEFSKSNVDRQLPSFRLTAESLINEIDAFKNVPFGNGFSFN</sequence>
<keyword evidence="1" id="KW-1133">Transmembrane helix</keyword>
<feature type="transmembrane region" description="Helical" evidence="1">
    <location>
        <begin position="12"/>
        <end position="29"/>
    </location>
</feature>
<organism evidence="2 3">
    <name type="scientific">Citrobacter freundii</name>
    <dbReference type="NCBI Taxonomy" id="546"/>
    <lineage>
        <taxon>Bacteria</taxon>
        <taxon>Pseudomonadati</taxon>
        <taxon>Pseudomonadota</taxon>
        <taxon>Gammaproteobacteria</taxon>
        <taxon>Enterobacterales</taxon>
        <taxon>Enterobacteriaceae</taxon>
        <taxon>Citrobacter</taxon>
        <taxon>Citrobacter freundii complex</taxon>
    </lineage>
</organism>
<dbReference type="EMBL" id="CP056573">
    <property type="protein sequence ID" value="QLV30296.1"/>
    <property type="molecule type" value="Genomic_DNA"/>
</dbReference>
<dbReference type="Proteomes" id="UP000512222">
    <property type="component" value="Chromosome"/>
</dbReference>
<evidence type="ECO:0000313" key="2">
    <source>
        <dbReference type="EMBL" id="QLV30296.1"/>
    </source>
</evidence>
<name>A0AAP9TVC7_CITFR</name>
<dbReference type="AlphaFoldDB" id="A0AAP9TVC7"/>
<keyword evidence="1" id="KW-0812">Transmembrane</keyword>
<protein>
    <submittedName>
        <fullName evidence="2">Uncharacterized protein</fullName>
    </submittedName>
</protein>
<evidence type="ECO:0000256" key="1">
    <source>
        <dbReference type="SAM" id="Phobius"/>
    </source>
</evidence>
<dbReference type="RefSeq" id="WP_146252127.1">
    <property type="nucleotide sequence ID" value="NZ_CP056573.1"/>
</dbReference>
<accession>A0AAP9TVC7</accession>